<keyword evidence="5 14" id="KW-1003">Cell membrane</keyword>
<evidence type="ECO:0000256" key="1">
    <source>
        <dbReference type="ARBA" id="ARBA00004651"/>
    </source>
</evidence>
<evidence type="ECO:0000313" key="16">
    <source>
        <dbReference type="EMBL" id="GER02456.1"/>
    </source>
</evidence>
<evidence type="ECO:0000256" key="8">
    <source>
        <dbReference type="ARBA" id="ARBA00022723"/>
    </source>
</evidence>
<evidence type="ECO:0000256" key="3">
    <source>
        <dbReference type="ARBA" id="ARBA00006501"/>
    </source>
</evidence>
<evidence type="ECO:0000256" key="15">
    <source>
        <dbReference type="PIRNR" id="PIRNR004638"/>
    </source>
</evidence>
<evidence type="ECO:0000256" key="14">
    <source>
        <dbReference type="HAMAP-Rule" id="MF_02239"/>
    </source>
</evidence>
<feature type="transmembrane region" description="Helical" evidence="14">
    <location>
        <begin position="52"/>
        <end position="74"/>
    </location>
</feature>
<name>A0A5A7N610_9PROT</name>
<feature type="transmembrane region" description="Helical" evidence="14">
    <location>
        <begin position="80"/>
        <end position="99"/>
    </location>
</feature>
<proteinExistence type="inferred from homology"/>
<keyword evidence="8 14" id="KW-0479">Metal-binding</keyword>
<evidence type="ECO:0000256" key="11">
    <source>
        <dbReference type="ARBA" id="ARBA00023004"/>
    </source>
</evidence>
<evidence type="ECO:0000256" key="13">
    <source>
        <dbReference type="ARBA" id="ARBA00048390"/>
    </source>
</evidence>
<accession>A0A5A7N610</accession>
<comment type="catalytic activity">
    <reaction evidence="13 14 15">
        <text>protoporphyrinogen IX + 3 A = protoporphyrin IX + 3 AH2</text>
        <dbReference type="Rhea" id="RHEA:62000"/>
        <dbReference type="ChEBI" id="CHEBI:13193"/>
        <dbReference type="ChEBI" id="CHEBI:17499"/>
        <dbReference type="ChEBI" id="CHEBI:57306"/>
        <dbReference type="ChEBI" id="CHEBI:57307"/>
    </reaction>
</comment>
<protein>
    <recommendedName>
        <fullName evidence="4 14">Protoporphyrinogen IX oxidase</fullName>
        <shortName evidence="14">PPO</shortName>
        <ecNumber evidence="14 15">1.3.99.-</ecNumber>
    </recommendedName>
</protein>
<dbReference type="GO" id="GO:0006782">
    <property type="term" value="P:protoporphyrinogen IX biosynthetic process"/>
    <property type="evidence" value="ECO:0007669"/>
    <property type="project" value="UniProtKB-UniRule"/>
</dbReference>
<dbReference type="Pfam" id="PF03653">
    <property type="entry name" value="UPF0093"/>
    <property type="match status" value="1"/>
</dbReference>
<comment type="subcellular location">
    <subcellularLocation>
        <location evidence="1 14">Cell membrane</location>
        <topology evidence="1 14">Multi-pass membrane protein</topology>
    </subcellularLocation>
</comment>
<dbReference type="InterPro" id="IPR005265">
    <property type="entry name" value="HemJ-like"/>
</dbReference>
<evidence type="ECO:0000256" key="7">
    <source>
        <dbReference type="ARBA" id="ARBA00022692"/>
    </source>
</evidence>
<dbReference type="AlphaFoldDB" id="A0A5A7N610"/>
<evidence type="ECO:0000256" key="4">
    <source>
        <dbReference type="ARBA" id="ARBA00017504"/>
    </source>
</evidence>
<comment type="similarity">
    <text evidence="3 14 15">Belongs to the HemJ family.</text>
</comment>
<comment type="subunit">
    <text evidence="14">Homodimer.</text>
</comment>
<dbReference type="Proteomes" id="UP000324996">
    <property type="component" value="Unassembled WGS sequence"/>
</dbReference>
<gene>
    <name evidence="16" type="ORF">JCM17846_01380</name>
</gene>
<dbReference type="NCBIfam" id="TIGR00701">
    <property type="entry name" value="protoporphyrinogen oxidase HemJ"/>
    <property type="match status" value="1"/>
</dbReference>
<feature type="transmembrane region" description="Helical" evidence="14">
    <location>
        <begin position="6"/>
        <end position="31"/>
    </location>
</feature>
<dbReference type="GO" id="GO:0046872">
    <property type="term" value="F:metal ion binding"/>
    <property type="evidence" value="ECO:0007669"/>
    <property type="project" value="UniProtKB-UniRule"/>
</dbReference>
<evidence type="ECO:0000256" key="5">
    <source>
        <dbReference type="ARBA" id="ARBA00022475"/>
    </source>
</evidence>
<feature type="binding site" description="axial binding residue" evidence="14">
    <location>
        <position position="11"/>
    </location>
    <ligand>
        <name>heme</name>
        <dbReference type="ChEBI" id="CHEBI:30413"/>
    </ligand>
    <ligandPart>
        <name>Fe</name>
        <dbReference type="ChEBI" id="CHEBI:18248"/>
    </ligandPart>
</feature>
<dbReference type="RefSeq" id="WP_042088455.1">
    <property type="nucleotide sequence ID" value="NZ_BKCN01000001.1"/>
</dbReference>
<evidence type="ECO:0000256" key="12">
    <source>
        <dbReference type="ARBA" id="ARBA00023136"/>
    </source>
</evidence>
<keyword evidence="6 14" id="KW-0349">Heme</keyword>
<comment type="pathway">
    <text evidence="2 14 15">Porphyrin-containing compound metabolism; protoporphyrin-IX biosynthesis; protoporphyrin-IX from protoporphyrinogen-IX: step 1/1.</text>
</comment>
<evidence type="ECO:0000256" key="9">
    <source>
        <dbReference type="ARBA" id="ARBA00022989"/>
    </source>
</evidence>
<keyword evidence="7 14" id="KW-0812">Transmembrane</keyword>
<organism evidence="16 17">
    <name type="scientific">Iodidimonas nitroreducens</name>
    <dbReference type="NCBI Taxonomy" id="1236968"/>
    <lineage>
        <taxon>Bacteria</taxon>
        <taxon>Pseudomonadati</taxon>
        <taxon>Pseudomonadota</taxon>
        <taxon>Alphaproteobacteria</taxon>
        <taxon>Iodidimonadales</taxon>
        <taxon>Iodidimonadaceae</taxon>
        <taxon>Iodidimonas</taxon>
    </lineage>
</organism>
<keyword evidence="11 14" id="KW-0408">Iron</keyword>
<comment type="function">
    <text evidence="14 15">Catalyzes the oxidation of protoporphyrinogen IX to protoporphyrin IX.</text>
</comment>
<dbReference type="UniPathway" id="UPA00251">
    <property type="reaction ID" value="UER00324"/>
</dbReference>
<evidence type="ECO:0000256" key="10">
    <source>
        <dbReference type="ARBA" id="ARBA00023002"/>
    </source>
</evidence>
<feature type="transmembrane region" description="Helical" evidence="14">
    <location>
        <begin position="120"/>
        <end position="138"/>
    </location>
</feature>
<dbReference type="EC" id="1.3.99.-" evidence="14 15"/>
<reference evidence="16 17" key="1">
    <citation type="submission" date="2019-09" db="EMBL/GenBank/DDBJ databases">
        <title>NBRP : Genome information of microbial organism related human and environment.</title>
        <authorList>
            <person name="Hattori M."/>
            <person name="Oshima K."/>
            <person name="Inaba H."/>
            <person name="Suda W."/>
            <person name="Sakamoto M."/>
            <person name="Iino T."/>
            <person name="Kitahara M."/>
            <person name="Oshida Y."/>
            <person name="Iida T."/>
            <person name="Kudo T."/>
            <person name="Itoh T."/>
            <person name="Ohkuma M."/>
        </authorList>
    </citation>
    <scope>NUCLEOTIDE SEQUENCE [LARGE SCALE GENOMIC DNA]</scope>
    <source>
        <strain evidence="16 17">Q-1</strain>
    </source>
</reference>
<evidence type="ECO:0000313" key="17">
    <source>
        <dbReference type="Proteomes" id="UP000324996"/>
    </source>
</evidence>
<dbReference type="PIRSF" id="PIRSF004638">
    <property type="entry name" value="UCP004638"/>
    <property type="match status" value="1"/>
</dbReference>
<evidence type="ECO:0000256" key="6">
    <source>
        <dbReference type="ARBA" id="ARBA00022617"/>
    </source>
</evidence>
<dbReference type="EMBL" id="BKCN01000001">
    <property type="protein sequence ID" value="GER02456.1"/>
    <property type="molecule type" value="Genomic_DNA"/>
</dbReference>
<evidence type="ECO:0000256" key="2">
    <source>
        <dbReference type="ARBA" id="ARBA00005073"/>
    </source>
</evidence>
<comment type="caution">
    <text evidence="16">The sequence shown here is derived from an EMBL/GenBank/DDBJ whole genome shotgun (WGS) entry which is preliminary data.</text>
</comment>
<feature type="binding site" description="axial binding residue" evidence="14">
    <location>
        <position position="85"/>
    </location>
    <ligand>
        <name>heme</name>
        <dbReference type="ChEBI" id="CHEBI:30413"/>
    </ligand>
    <ligandPart>
        <name>Fe</name>
        <dbReference type="ChEBI" id="CHEBI:18248"/>
    </ligandPart>
</feature>
<dbReference type="HAMAP" id="MF_02239">
    <property type="entry name" value="HemJ"/>
    <property type="match status" value="1"/>
</dbReference>
<sequence>MTLYLWIKALHLIAVIFWMAGMFMLPRYFAYHAEAIKGSDEDRKWIDRERKLLRIIINPSMIATWIFGLSLAASYGFAEAWLHVKLLFVVGLTVLHIMLARWRKVFERGENVRSSKFYRMINEIPTISTIIIVILVIVKPF</sequence>
<keyword evidence="10 14" id="KW-0560">Oxidoreductase</keyword>
<comment type="cofactor">
    <cofactor evidence="14 15">
        <name>heme b</name>
        <dbReference type="ChEBI" id="CHEBI:60344"/>
    </cofactor>
    <text evidence="14 15">Binds 1 heme b (iron(II)-protoporphyrin IX) group per subunit.</text>
</comment>
<dbReference type="PANTHER" id="PTHR40255:SF1">
    <property type="entry name" value="PROTOPORPHYRINOGEN IX OXIDASE"/>
    <property type="match status" value="1"/>
</dbReference>
<keyword evidence="9 14" id="KW-1133">Transmembrane helix</keyword>
<dbReference type="GO" id="GO:0070818">
    <property type="term" value="F:protoporphyrinogen oxidase activity"/>
    <property type="evidence" value="ECO:0007669"/>
    <property type="project" value="UniProtKB-UniRule"/>
</dbReference>
<dbReference type="PANTHER" id="PTHR40255">
    <property type="entry name" value="UPF0093 MEMBRANE PROTEIN SLR1790"/>
    <property type="match status" value="1"/>
</dbReference>
<keyword evidence="17" id="KW-1185">Reference proteome</keyword>
<keyword evidence="12 14" id="KW-0472">Membrane</keyword>
<dbReference type="GO" id="GO:0005886">
    <property type="term" value="C:plasma membrane"/>
    <property type="evidence" value="ECO:0007669"/>
    <property type="project" value="UniProtKB-SubCell"/>
</dbReference>